<sequence>MHRHKNFKNLIYIKNAMLYEKKLVPLKYQTNKQLQLLNRKLLNHY</sequence>
<protein>
    <submittedName>
        <fullName evidence="1">Conserved domain protein</fullName>
    </submittedName>
</protein>
<proteinExistence type="predicted"/>
<dbReference type="Proteomes" id="UP000003416">
    <property type="component" value="Unassembled WGS sequence"/>
</dbReference>
<accession>F3PXY5</accession>
<dbReference type="AlphaFoldDB" id="F3PXY5"/>
<gene>
    <name evidence="1" type="ORF">HMPREF9446_03633</name>
</gene>
<evidence type="ECO:0000313" key="1">
    <source>
        <dbReference type="EMBL" id="EGF51252.1"/>
    </source>
</evidence>
<keyword evidence="2" id="KW-1185">Reference proteome</keyword>
<reference evidence="1 2" key="1">
    <citation type="submission" date="2011-02" db="EMBL/GenBank/DDBJ databases">
        <authorList>
            <person name="Weinstock G."/>
            <person name="Sodergren E."/>
            <person name="Clifton S."/>
            <person name="Fulton L."/>
            <person name="Fulton B."/>
            <person name="Courtney L."/>
            <person name="Fronick C."/>
            <person name="Harrison M."/>
            <person name="Strong C."/>
            <person name="Farmer C."/>
            <person name="Delahaunty K."/>
            <person name="Markovic C."/>
            <person name="Hall O."/>
            <person name="Minx P."/>
            <person name="Tomlinson C."/>
            <person name="Mitreva M."/>
            <person name="Hou S."/>
            <person name="Chen J."/>
            <person name="Wollam A."/>
            <person name="Pepin K.H."/>
            <person name="Johnson M."/>
            <person name="Bhonagiri V."/>
            <person name="Zhang X."/>
            <person name="Suruliraj S."/>
            <person name="Warren W."/>
            <person name="Chinwalla A."/>
            <person name="Mardis E.R."/>
            <person name="Wilson R.K."/>
        </authorList>
    </citation>
    <scope>NUCLEOTIDE SEQUENCE [LARGE SCALE GENOMIC DNA]</scope>
    <source>
        <strain evidence="1 2">YIT 12057</strain>
    </source>
</reference>
<name>F3PXY5_9BACE</name>
<dbReference type="EMBL" id="AFBN01000100">
    <property type="protein sequence ID" value="EGF51252.1"/>
    <property type="molecule type" value="Genomic_DNA"/>
</dbReference>
<evidence type="ECO:0000313" key="2">
    <source>
        <dbReference type="Proteomes" id="UP000003416"/>
    </source>
</evidence>
<dbReference type="STRING" id="763034.HMPREF9446_03633"/>
<dbReference type="HOGENOM" id="CLU_3196087_0_0_10"/>
<comment type="caution">
    <text evidence="1">The sequence shown here is derived from an EMBL/GenBank/DDBJ whole genome shotgun (WGS) entry which is preliminary data.</text>
</comment>
<organism evidence="1 2">
    <name type="scientific">Bacteroides fluxus YIT 12057</name>
    <dbReference type="NCBI Taxonomy" id="763034"/>
    <lineage>
        <taxon>Bacteria</taxon>
        <taxon>Pseudomonadati</taxon>
        <taxon>Bacteroidota</taxon>
        <taxon>Bacteroidia</taxon>
        <taxon>Bacteroidales</taxon>
        <taxon>Bacteroidaceae</taxon>
        <taxon>Bacteroides</taxon>
    </lineage>
</organism>